<reference evidence="1 2" key="1">
    <citation type="journal article" date="2019" name="Microorganisms">
        <title>Paenibacillus lutrae sp. nov., A Chitinolytic Species Isolated from A River Otter in Castril Natural Park, Granada, Spain.</title>
        <authorList>
            <person name="Rodriguez M."/>
            <person name="Reina J.C."/>
            <person name="Bejar V."/>
            <person name="Llamas I."/>
        </authorList>
    </citation>
    <scope>NUCLEOTIDE SEQUENCE [LARGE SCALE GENOMIC DNA]</scope>
    <source>
        <strain evidence="1 2">N10</strain>
    </source>
</reference>
<comment type="caution">
    <text evidence="1">The sequence shown here is derived from an EMBL/GenBank/DDBJ whole genome shotgun (WGS) entry which is preliminary data.</text>
</comment>
<keyword evidence="2" id="KW-1185">Reference proteome</keyword>
<dbReference type="AlphaFoldDB" id="A0A7X3K170"/>
<evidence type="ECO:0000313" key="1">
    <source>
        <dbReference type="EMBL" id="MVP01837.1"/>
    </source>
</evidence>
<dbReference type="EMBL" id="RHLK01000016">
    <property type="protein sequence ID" value="MVP01837.1"/>
    <property type="molecule type" value="Genomic_DNA"/>
</dbReference>
<accession>A0A7X3K170</accession>
<dbReference type="RefSeq" id="WP_166542105.1">
    <property type="nucleotide sequence ID" value="NZ_RHLK01000016.1"/>
</dbReference>
<protein>
    <submittedName>
        <fullName evidence="1">Uncharacterized protein</fullName>
    </submittedName>
</protein>
<name>A0A7X3K170_9BACL</name>
<gene>
    <name evidence="1" type="ORF">EDM21_20370</name>
</gene>
<sequence>MSVNLNNKFRFHLDSVNKVFSWQVVDNLTVEEATEAARIIQETVQINSKTEKIKLLVDNRFMEREGHPIVFTPEVNTIWEEAQRNVFPHLTKVAVLCSGSIMKMQMDRISRNSNISEINKSFWNKEDAVMLKEAFDFLEIPSNALVQSK</sequence>
<evidence type="ECO:0000313" key="2">
    <source>
        <dbReference type="Proteomes" id="UP000490800"/>
    </source>
</evidence>
<organism evidence="1 2">
    <name type="scientific">Paenibacillus lutrae</name>
    <dbReference type="NCBI Taxonomy" id="2078573"/>
    <lineage>
        <taxon>Bacteria</taxon>
        <taxon>Bacillati</taxon>
        <taxon>Bacillota</taxon>
        <taxon>Bacilli</taxon>
        <taxon>Bacillales</taxon>
        <taxon>Paenibacillaceae</taxon>
        <taxon>Paenibacillus</taxon>
    </lineage>
</organism>
<dbReference type="Proteomes" id="UP000490800">
    <property type="component" value="Unassembled WGS sequence"/>
</dbReference>
<proteinExistence type="predicted"/>